<evidence type="ECO:0000256" key="1">
    <source>
        <dbReference type="SAM" id="Phobius"/>
    </source>
</evidence>
<evidence type="ECO:0000313" key="3">
    <source>
        <dbReference type="EMBL" id="MBB6482677.1"/>
    </source>
</evidence>
<dbReference type="RefSeq" id="WP_184748912.1">
    <property type="nucleotide sequence ID" value="NZ_JACHGJ010000015.1"/>
</dbReference>
<keyword evidence="1" id="KW-0472">Membrane</keyword>
<accession>A0A841RHN1</accession>
<feature type="transmembrane region" description="Helical" evidence="1">
    <location>
        <begin position="52"/>
        <end position="77"/>
    </location>
</feature>
<keyword evidence="1" id="KW-0812">Transmembrane</keyword>
<gene>
    <name evidence="3" type="ORF">HNR50_004382</name>
</gene>
<evidence type="ECO:0000259" key="2">
    <source>
        <dbReference type="Pfam" id="PF14317"/>
    </source>
</evidence>
<dbReference type="Proteomes" id="UP000587760">
    <property type="component" value="Unassembled WGS sequence"/>
</dbReference>
<name>A0A841RHN1_9SPIO</name>
<evidence type="ECO:0000313" key="4">
    <source>
        <dbReference type="Proteomes" id="UP000587760"/>
    </source>
</evidence>
<keyword evidence="1" id="KW-1133">Transmembrane helix</keyword>
<dbReference type="InterPro" id="IPR025588">
    <property type="entry name" value="YcxB-like_C"/>
</dbReference>
<protein>
    <recommendedName>
        <fullName evidence="2">YcxB-like C-terminal domain-containing protein</fullName>
    </recommendedName>
</protein>
<organism evidence="3 4">
    <name type="scientific">Spirochaeta isovalerica</name>
    <dbReference type="NCBI Taxonomy" id="150"/>
    <lineage>
        <taxon>Bacteria</taxon>
        <taxon>Pseudomonadati</taxon>
        <taxon>Spirochaetota</taxon>
        <taxon>Spirochaetia</taxon>
        <taxon>Spirochaetales</taxon>
        <taxon>Spirochaetaceae</taxon>
        <taxon>Spirochaeta</taxon>
    </lineage>
</organism>
<comment type="caution">
    <text evidence="3">The sequence shown here is derived from an EMBL/GenBank/DDBJ whole genome shotgun (WGS) entry which is preliminary data.</text>
</comment>
<feature type="domain" description="YcxB-like C-terminal" evidence="2">
    <location>
        <begin position="96"/>
        <end position="145"/>
    </location>
</feature>
<feature type="transmembrane region" description="Helical" evidence="1">
    <location>
        <begin position="28"/>
        <end position="46"/>
    </location>
</feature>
<reference evidence="3 4" key="1">
    <citation type="submission" date="2020-08" db="EMBL/GenBank/DDBJ databases">
        <title>Genomic Encyclopedia of Type Strains, Phase IV (KMG-IV): sequencing the most valuable type-strain genomes for metagenomic binning, comparative biology and taxonomic classification.</title>
        <authorList>
            <person name="Goeker M."/>
        </authorList>
    </citation>
    <scope>NUCLEOTIDE SEQUENCE [LARGE SCALE GENOMIC DNA]</scope>
    <source>
        <strain evidence="3 4">DSM 2461</strain>
    </source>
</reference>
<proteinExistence type="predicted"/>
<sequence length="161" mass="18501">MKYKVDLNYSTGLIARTTLSYLNKSMGWSFYTAMGISLLITLFLYFSGNRTVLLPVFLGVLILGVLIYLRMFAFYFSGANGEYKKLRGSRISATIRENGITFGTGGETLRWKDLSKFSNTDEAFLFFVTKDKYIICPSSDIDEETRSFIFEKLDEFRISRQ</sequence>
<dbReference type="EMBL" id="JACHGJ010000015">
    <property type="protein sequence ID" value="MBB6482677.1"/>
    <property type="molecule type" value="Genomic_DNA"/>
</dbReference>
<dbReference type="AlphaFoldDB" id="A0A841RHN1"/>
<dbReference type="Pfam" id="PF14317">
    <property type="entry name" value="YcxB"/>
    <property type="match status" value="1"/>
</dbReference>
<keyword evidence="4" id="KW-1185">Reference proteome</keyword>